<evidence type="ECO:0000256" key="7">
    <source>
        <dbReference type="SAM" id="Phobius"/>
    </source>
</evidence>
<dbReference type="Pfam" id="PF11951">
    <property type="entry name" value="Fungal_trans_2"/>
    <property type="match status" value="1"/>
</dbReference>
<feature type="transmembrane region" description="Helical" evidence="7">
    <location>
        <begin position="379"/>
        <end position="398"/>
    </location>
</feature>
<evidence type="ECO:0000313" key="9">
    <source>
        <dbReference type="Proteomes" id="UP000664132"/>
    </source>
</evidence>
<reference evidence="8" key="1">
    <citation type="submission" date="2021-02" db="EMBL/GenBank/DDBJ databases">
        <title>Genome sequence Cadophora malorum strain M34.</title>
        <authorList>
            <person name="Stefanovic E."/>
            <person name="Vu D."/>
            <person name="Scully C."/>
            <person name="Dijksterhuis J."/>
            <person name="Roader J."/>
            <person name="Houbraken J."/>
        </authorList>
    </citation>
    <scope>NUCLEOTIDE SEQUENCE</scope>
    <source>
        <strain evidence="8">M34</strain>
    </source>
</reference>
<dbReference type="InterPro" id="IPR011701">
    <property type="entry name" value="MFS"/>
</dbReference>
<feature type="transmembrane region" description="Helical" evidence="7">
    <location>
        <begin position="410"/>
        <end position="426"/>
    </location>
</feature>
<feature type="transmembrane region" description="Helical" evidence="7">
    <location>
        <begin position="349"/>
        <end position="367"/>
    </location>
</feature>
<evidence type="ECO:0000256" key="6">
    <source>
        <dbReference type="SAM" id="MobiDB-lite"/>
    </source>
</evidence>
<feature type="region of interest" description="Disordered" evidence="6">
    <location>
        <begin position="549"/>
        <end position="569"/>
    </location>
</feature>
<dbReference type="Gene3D" id="1.20.1250.20">
    <property type="entry name" value="MFS general substrate transporter like domains"/>
    <property type="match status" value="2"/>
</dbReference>
<name>A0A8H7TBT5_9HELO</name>
<evidence type="ECO:0000256" key="2">
    <source>
        <dbReference type="ARBA" id="ARBA00022448"/>
    </source>
</evidence>
<proteinExistence type="predicted"/>
<dbReference type="Pfam" id="PF07690">
    <property type="entry name" value="MFS_1"/>
    <property type="match status" value="1"/>
</dbReference>
<feature type="transmembrane region" description="Helical" evidence="7">
    <location>
        <begin position="438"/>
        <end position="462"/>
    </location>
</feature>
<dbReference type="OrthoDB" id="6730379at2759"/>
<evidence type="ECO:0000313" key="8">
    <source>
        <dbReference type="EMBL" id="KAG4416994.1"/>
    </source>
</evidence>
<dbReference type="GO" id="GO:0016020">
    <property type="term" value="C:membrane"/>
    <property type="evidence" value="ECO:0007669"/>
    <property type="project" value="UniProtKB-SubCell"/>
</dbReference>
<dbReference type="SUPFAM" id="SSF103473">
    <property type="entry name" value="MFS general substrate transporter"/>
    <property type="match status" value="1"/>
</dbReference>
<dbReference type="InterPro" id="IPR036259">
    <property type="entry name" value="MFS_trans_sf"/>
</dbReference>
<keyword evidence="5 7" id="KW-0472">Membrane</keyword>
<feature type="transmembrane region" description="Helical" evidence="7">
    <location>
        <begin position="104"/>
        <end position="122"/>
    </location>
</feature>
<feature type="transmembrane region" description="Helical" evidence="7">
    <location>
        <begin position="285"/>
        <end position="309"/>
    </location>
</feature>
<dbReference type="GO" id="GO:0022857">
    <property type="term" value="F:transmembrane transporter activity"/>
    <property type="evidence" value="ECO:0007669"/>
    <property type="project" value="InterPro"/>
</dbReference>
<evidence type="ECO:0000256" key="3">
    <source>
        <dbReference type="ARBA" id="ARBA00022692"/>
    </source>
</evidence>
<sequence>MSNPASDDKVTAPEVQASDTRSQKGDEKLVVTENADKAAGFLLNTEGYAELTPEAEKRLKRKIDWFMIPMLFLVATLGAVDKVALGTSALYGLRTDNNLVGQQYSWLGSILSLGAIVGMPLSSYLIQRLPSAKYLSACSMGWSAMALLMPACTNFAGLATLRFLMGAFEAIIVPGISLIIAGFYTKEEQPPRNALVFAAASSVINGFLSWAIGHIPTTAPLHIWQYLFLLTGSIFLPNDPMNAIFLSKEQKYHAVQRLAKNKTGIVNKKFKMDQAKEAFLDPKTWILFFFNIAINIPNGGLTTFGGLIISGLGFSGVDASLLTMPSGVMSTLASFIFSLIAAKWHNRRCLVTIIACCIPIIGSIVVYSLPRTNLGGQMVGLYLLYTYFGPYVVGISLAQANTAGHTKKTVVFAILYIGYAVGNLIGPQTFRASQAPEYIGGFTAMIVCYCVCIGLMGLYWALAVRQNKRIDARAAELNSGDDLLDGFTDLTDQQQEGFRYTTKSGQKHETSRSDPGRLYEPVDLGSYIGEWIFLNFTEDDFHQSIDNQDEVDANSSADREELPVNSGSLIPVPSGTMSTALDSEDIEQLCFMPPGSFISSTLSSVDSNLFSYFVLSICPSCSLSPSQNPYLFYLTPMSFEYPVLRSALLAASANQLRLLGDRRFERDAWSHKAKAIRGVQEAIDSGVVDVGVVATILMLCFYDISDGCNPSWVTHLRGGMVLLDRVSEAESSQTRDRNLLSFLRMYFVAHDIMSRTACDEDILNHTYQWTEDTDIDEIDVLMGCSRRLMNLVREISVLAGLAKTVLEQDETPQEHTATLQASRDFVEQSLQTLEQALPADMAPASDLPRIAETKRLAALLYLKDRLDILPVTDFMNSQDSPKFSPSELITSIIVLIRHLPDSPTLLWPLYVLGTTNFGLDEEQRRFVHDRLTALQKVRNLGSVRRARLAVEKTWIRMDMDLEGGPKKHKKSGYLISLA</sequence>
<dbReference type="AlphaFoldDB" id="A0A8H7TBT5"/>
<keyword evidence="3 7" id="KW-0812">Transmembrane</keyword>
<keyword evidence="4 7" id="KW-1133">Transmembrane helix</keyword>
<feature type="transmembrane region" description="Helical" evidence="7">
    <location>
        <begin position="134"/>
        <end position="157"/>
    </location>
</feature>
<evidence type="ECO:0000256" key="5">
    <source>
        <dbReference type="ARBA" id="ARBA00023136"/>
    </source>
</evidence>
<feature type="transmembrane region" description="Helical" evidence="7">
    <location>
        <begin position="321"/>
        <end position="342"/>
    </location>
</feature>
<evidence type="ECO:0000256" key="4">
    <source>
        <dbReference type="ARBA" id="ARBA00022989"/>
    </source>
</evidence>
<comment type="caution">
    <text evidence="8">The sequence shown here is derived from an EMBL/GenBank/DDBJ whole genome shotgun (WGS) entry which is preliminary data.</text>
</comment>
<feature type="compositionally biased region" description="Basic and acidic residues" evidence="6">
    <location>
        <begin position="1"/>
        <end position="11"/>
    </location>
</feature>
<evidence type="ECO:0000256" key="1">
    <source>
        <dbReference type="ARBA" id="ARBA00004141"/>
    </source>
</evidence>
<gene>
    <name evidence="8" type="ORF">IFR04_009884</name>
</gene>
<dbReference type="InterPro" id="IPR021858">
    <property type="entry name" value="Fun_TF"/>
</dbReference>
<protein>
    <recommendedName>
        <fullName evidence="10">Major facilitator superfamily (MFS) profile domain-containing protein</fullName>
    </recommendedName>
</protein>
<feature type="region of interest" description="Disordered" evidence="6">
    <location>
        <begin position="1"/>
        <end position="27"/>
    </location>
</feature>
<keyword evidence="2" id="KW-0813">Transport</keyword>
<dbReference type="Proteomes" id="UP000664132">
    <property type="component" value="Unassembled WGS sequence"/>
</dbReference>
<accession>A0A8H7TBT5</accession>
<comment type="subcellular location">
    <subcellularLocation>
        <location evidence="1">Membrane</location>
        <topology evidence="1">Multi-pass membrane protein</topology>
    </subcellularLocation>
</comment>
<dbReference type="PANTHER" id="PTHR43791:SF41">
    <property type="entry name" value="MAJOR FACILITATOR SUPERFAMILY (MFS) PROFILE DOMAIN-CONTAINING PROTEIN"/>
    <property type="match status" value="1"/>
</dbReference>
<organism evidence="8 9">
    <name type="scientific">Cadophora malorum</name>
    <dbReference type="NCBI Taxonomy" id="108018"/>
    <lineage>
        <taxon>Eukaryota</taxon>
        <taxon>Fungi</taxon>
        <taxon>Dikarya</taxon>
        <taxon>Ascomycota</taxon>
        <taxon>Pezizomycotina</taxon>
        <taxon>Leotiomycetes</taxon>
        <taxon>Helotiales</taxon>
        <taxon>Ploettnerulaceae</taxon>
        <taxon>Cadophora</taxon>
    </lineage>
</organism>
<dbReference type="PANTHER" id="PTHR43791">
    <property type="entry name" value="PERMEASE-RELATED"/>
    <property type="match status" value="1"/>
</dbReference>
<evidence type="ECO:0008006" key="10">
    <source>
        <dbReference type="Google" id="ProtNLM"/>
    </source>
</evidence>
<feature type="transmembrane region" description="Helical" evidence="7">
    <location>
        <begin position="195"/>
        <end position="215"/>
    </location>
</feature>
<keyword evidence="9" id="KW-1185">Reference proteome</keyword>
<dbReference type="EMBL" id="JAFJYH010000168">
    <property type="protein sequence ID" value="KAG4416994.1"/>
    <property type="molecule type" value="Genomic_DNA"/>
</dbReference>
<feature type="transmembrane region" description="Helical" evidence="7">
    <location>
        <begin position="221"/>
        <end position="238"/>
    </location>
</feature>
<feature type="transmembrane region" description="Helical" evidence="7">
    <location>
        <begin position="163"/>
        <end position="183"/>
    </location>
</feature>
<feature type="transmembrane region" description="Helical" evidence="7">
    <location>
        <begin position="65"/>
        <end position="84"/>
    </location>
</feature>